<dbReference type="AlphaFoldDB" id="W4LA88"/>
<dbReference type="GO" id="GO:0008173">
    <property type="term" value="F:RNA methyltransferase activity"/>
    <property type="evidence" value="ECO:0007669"/>
    <property type="project" value="InterPro"/>
</dbReference>
<dbReference type="GO" id="GO:0003723">
    <property type="term" value="F:RNA binding"/>
    <property type="evidence" value="ECO:0007669"/>
    <property type="project" value="InterPro"/>
</dbReference>
<evidence type="ECO:0000313" key="5">
    <source>
        <dbReference type="EMBL" id="ETW94625.1"/>
    </source>
</evidence>
<protein>
    <recommendedName>
        <fullName evidence="4">RNA 2-O ribose methyltransferase substrate binding domain-containing protein</fullName>
    </recommendedName>
</protein>
<dbReference type="PANTHER" id="PTHR43191:SF2">
    <property type="entry name" value="RRNA METHYLTRANSFERASE 3, MITOCHONDRIAL"/>
    <property type="match status" value="1"/>
</dbReference>
<keyword evidence="6" id="KW-1185">Reference proteome</keyword>
<dbReference type="Proteomes" id="UP000019141">
    <property type="component" value="Unassembled WGS sequence"/>
</dbReference>
<dbReference type="InterPro" id="IPR001537">
    <property type="entry name" value="SpoU_MeTrfase"/>
</dbReference>
<dbReference type="GO" id="GO:0006396">
    <property type="term" value="P:RNA processing"/>
    <property type="evidence" value="ECO:0007669"/>
    <property type="project" value="InterPro"/>
</dbReference>
<dbReference type="InterPro" id="IPR051259">
    <property type="entry name" value="rRNA_Methyltransferase"/>
</dbReference>
<comment type="caution">
    <text evidence="5">The sequence shown here is derived from an EMBL/GenBank/DDBJ whole genome shotgun (WGS) entry which is preliminary data.</text>
</comment>
<dbReference type="GO" id="GO:0005737">
    <property type="term" value="C:cytoplasm"/>
    <property type="evidence" value="ECO:0007669"/>
    <property type="project" value="UniProtKB-ARBA"/>
</dbReference>
<comment type="similarity">
    <text evidence="1">Belongs to the class IV-like SAM-binding methyltransferase superfamily. RNA methyltransferase TrmH family.</text>
</comment>
<gene>
    <name evidence="5" type="ORF">ETSY1_34070</name>
</gene>
<reference evidence="5 6" key="1">
    <citation type="journal article" date="2014" name="Nature">
        <title>An environmental bacterial taxon with a large and distinct metabolic repertoire.</title>
        <authorList>
            <person name="Wilson M.C."/>
            <person name="Mori T."/>
            <person name="Ruckert C."/>
            <person name="Uria A.R."/>
            <person name="Helf M.J."/>
            <person name="Takada K."/>
            <person name="Gernert C."/>
            <person name="Steffens U.A."/>
            <person name="Heycke N."/>
            <person name="Schmitt S."/>
            <person name="Rinke C."/>
            <person name="Helfrich E.J."/>
            <person name="Brachmann A.O."/>
            <person name="Gurgui C."/>
            <person name="Wakimoto T."/>
            <person name="Kracht M."/>
            <person name="Crusemann M."/>
            <person name="Hentschel U."/>
            <person name="Abe I."/>
            <person name="Matsunaga S."/>
            <person name="Kalinowski J."/>
            <person name="Takeyama H."/>
            <person name="Piel J."/>
        </authorList>
    </citation>
    <scope>NUCLEOTIDE SEQUENCE [LARGE SCALE GENOMIC DNA]</scope>
    <source>
        <strain evidence="6">TSY1</strain>
    </source>
</reference>
<evidence type="ECO:0000256" key="1">
    <source>
        <dbReference type="ARBA" id="ARBA00007228"/>
    </source>
</evidence>
<dbReference type="SUPFAM" id="SSF75217">
    <property type="entry name" value="alpha/beta knot"/>
    <property type="match status" value="1"/>
</dbReference>
<evidence type="ECO:0000256" key="2">
    <source>
        <dbReference type="ARBA" id="ARBA00022603"/>
    </source>
</evidence>
<dbReference type="InterPro" id="IPR029026">
    <property type="entry name" value="tRNA_m1G_MTases_N"/>
</dbReference>
<dbReference type="InterPro" id="IPR053888">
    <property type="entry name" value="MRM3-like_sub_bind"/>
</dbReference>
<dbReference type="PANTHER" id="PTHR43191">
    <property type="entry name" value="RRNA METHYLTRANSFERASE 3"/>
    <property type="match status" value="1"/>
</dbReference>
<feature type="domain" description="RNA 2-O ribose methyltransferase substrate binding" evidence="4">
    <location>
        <begin position="30"/>
        <end position="93"/>
    </location>
</feature>
<evidence type="ECO:0000313" key="6">
    <source>
        <dbReference type="Proteomes" id="UP000019141"/>
    </source>
</evidence>
<dbReference type="Gene3D" id="3.30.1330.30">
    <property type="match status" value="1"/>
</dbReference>
<dbReference type="SMART" id="SM00967">
    <property type="entry name" value="SpoU_sub_bind"/>
    <property type="match status" value="1"/>
</dbReference>
<proteinExistence type="inferred from homology"/>
<dbReference type="Pfam" id="PF22435">
    <property type="entry name" value="MRM3-like_sub_bind"/>
    <property type="match status" value="1"/>
</dbReference>
<dbReference type="InterPro" id="IPR013123">
    <property type="entry name" value="SpoU_subst-bd"/>
</dbReference>
<sequence length="259" mass="28858">MPDCSRPLKPLSWYKKLATKKGRLAAGAFLVEGQRAIEHIQHRQPEAIQELLTTSDHEWPYPYRRVTDSQIRSICSTKTPQGLVAVVRLPLQTYEHQLPSSCGQKLLFLEDIQDPGNVGTLIRTAAAFQFSGVLLTEKCADPFTPKCVQASAGSILSLWLRRTEHCFRLVSDLQQREYTLVAATLEGQSEPATLYRRERLILALGNEGVGLSPVVLQAAQEHFTIPIDRHGSESLNVATSGAICMYLSMRQDAMTEPRS</sequence>
<dbReference type="SUPFAM" id="SSF55315">
    <property type="entry name" value="L30e-like"/>
    <property type="match status" value="1"/>
</dbReference>
<accession>W4LA88</accession>
<dbReference type="HOGENOM" id="CLU_021322_3_2_7"/>
<dbReference type="InterPro" id="IPR029064">
    <property type="entry name" value="Ribosomal_eL30-like_sf"/>
</dbReference>
<organism evidence="5 6">
    <name type="scientific">Entotheonella factor</name>
    <dbReference type="NCBI Taxonomy" id="1429438"/>
    <lineage>
        <taxon>Bacteria</taxon>
        <taxon>Pseudomonadati</taxon>
        <taxon>Nitrospinota/Tectimicrobiota group</taxon>
        <taxon>Candidatus Tectimicrobiota</taxon>
        <taxon>Candidatus Entotheonellia</taxon>
        <taxon>Candidatus Entotheonellales</taxon>
        <taxon>Candidatus Entotheonellaceae</taxon>
        <taxon>Candidatus Entotheonella</taxon>
    </lineage>
</organism>
<keyword evidence="3" id="KW-0808">Transferase</keyword>
<evidence type="ECO:0000256" key="3">
    <source>
        <dbReference type="ARBA" id="ARBA00022679"/>
    </source>
</evidence>
<dbReference type="Pfam" id="PF00588">
    <property type="entry name" value="SpoU_methylase"/>
    <property type="match status" value="1"/>
</dbReference>
<keyword evidence="2" id="KW-0489">Methyltransferase</keyword>
<name>W4LA88_ENTF1</name>
<evidence type="ECO:0000259" key="4">
    <source>
        <dbReference type="SMART" id="SM00967"/>
    </source>
</evidence>
<dbReference type="Gene3D" id="3.40.1280.10">
    <property type="match status" value="1"/>
</dbReference>
<dbReference type="InterPro" id="IPR029028">
    <property type="entry name" value="Alpha/beta_knot_MTases"/>
</dbReference>
<dbReference type="CDD" id="cd18095">
    <property type="entry name" value="SpoU-like_rRNA-MTase"/>
    <property type="match status" value="1"/>
</dbReference>
<dbReference type="EMBL" id="AZHW01001036">
    <property type="protein sequence ID" value="ETW94625.1"/>
    <property type="molecule type" value="Genomic_DNA"/>
</dbReference>
<dbReference type="GO" id="GO:0032259">
    <property type="term" value="P:methylation"/>
    <property type="evidence" value="ECO:0007669"/>
    <property type="project" value="UniProtKB-KW"/>
</dbReference>